<evidence type="ECO:0000313" key="3">
    <source>
        <dbReference type="EMBL" id="PWA19918.1"/>
    </source>
</evidence>
<dbReference type="GO" id="GO:0010521">
    <property type="term" value="F:telomerase inhibitor activity"/>
    <property type="evidence" value="ECO:0007669"/>
    <property type="project" value="TreeGrafter"/>
</dbReference>
<dbReference type="GO" id="GO:0016233">
    <property type="term" value="P:telomere capping"/>
    <property type="evidence" value="ECO:0007669"/>
    <property type="project" value="TreeGrafter"/>
</dbReference>
<dbReference type="Pfam" id="PF21375">
    <property type="entry name" value="POT1_C_insert"/>
    <property type="match status" value="1"/>
</dbReference>
<name>A0A315VAS0_GAMAF</name>
<evidence type="ECO:0000256" key="1">
    <source>
        <dbReference type="SAM" id="MobiDB-lite"/>
    </source>
</evidence>
<evidence type="ECO:0000259" key="2">
    <source>
        <dbReference type="Pfam" id="PF21375"/>
    </source>
</evidence>
<dbReference type="PANTHER" id="PTHR14513">
    <property type="entry name" value="PROTECTION OF TELOMERES 1"/>
    <property type="match status" value="1"/>
</dbReference>
<dbReference type="InterPro" id="IPR028389">
    <property type="entry name" value="POT1"/>
</dbReference>
<gene>
    <name evidence="3" type="ORF">CCH79_00016551</name>
</gene>
<organism evidence="3 4">
    <name type="scientific">Gambusia affinis</name>
    <name type="common">Western mosquitofish</name>
    <name type="synonym">Heterandria affinis</name>
    <dbReference type="NCBI Taxonomy" id="33528"/>
    <lineage>
        <taxon>Eukaryota</taxon>
        <taxon>Metazoa</taxon>
        <taxon>Chordata</taxon>
        <taxon>Craniata</taxon>
        <taxon>Vertebrata</taxon>
        <taxon>Euteleostomi</taxon>
        <taxon>Actinopterygii</taxon>
        <taxon>Neopterygii</taxon>
        <taxon>Teleostei</taxon>
        <taxon>Neoteleostei</taxon>
        <taxon>Acanthomorphata</taxon>
        <taxon>Ovalentaria</taxon>
        <taxon>Atherinomorphae</taxon>
        <taxon>Cyprinodontiformes</taxon>
        <taxon>Poeciliidae</taxon>
        <taxon>Poeciliinae</taxon>
        <taxon>Gambusia</taxon>
    </lineage>
</organism>
<dbReference type="Proteomes" id="UP000250572">
    <property type="component" value="Unassembled WGS sequence"/>
</dbReference>
<comment type="caution">
    <text evidence="3">The sequence shown here is derived from an EMBL/GenBank/DDBJ whole genome shotgun (WGS) entry which is preliminary data.</text>
</comment>
<dbReference type="GO" id="GO:0032210">
    <property type="term" value="P:regulation of telomere maintenance via telomerase"/>
    <property type="evidence" value="ECO:0007669"/>
    <property type="project" value="TreeGrafter"/>
</dbReference>
<dbReference type="GO" id="GO:0000783">
    <property type="term" value="C:nuclear telomere cap complex"/>
    <property type="evidence" value="ECO:0007669"/>
    <property type="project" value="TreeGrafter"/>
</dbReference>
<feature type="domain" description="Protection of telomeres protein 1 C-terminal insertion" evidence="2">
    <location>
        <begin position="190"/>
        <end position="281"/>
    </location>
</feature>
<keyword evidence="4" id="KW-1185">Reference proteome</keyword>
<dbReference type="InterPro" id="IPR048953">
    <property type="entry name" value="POT1_C_insert"/>
</dbReference>
<feature type="region of interest" description="Disordered" evidence="1">
    <location>
        <begin position="1"/>
        <end position="41"/>
    </location>
</feature>
<reference evidence="3 4" key="1">
    <citation type="journal article" date="2018" name="G3 (Bethesda)">
        <title>A High-Quality Reference Genome for the Invasive Mosquitofish Gambusia affinis Using a Chicago Library.</title>
        <authorList>
            <person name="Hoffberg S.L."/>
            <person name="Troendle N.J."/>
            <person name="Glenn T.C."/>
            <person name="Mahmud O."/>
            <person name="Louha S."/>
            <person name="Chalopin D."/>
            <person name="Bennetzen J.L."/>
            <person name="Mauricio R."/>
        </authorList>
    </citation>
    <scope>NUCLEOTIDE SEQUENCE [LARGE SCALE GENOMIC DNA]</scope>
    <source>
        <strain evidence="3">NE01/NJP1002.9</strain>
        <tissue evidence="3">Muscle</tissue>
    </source>
</reference>
<dbReference type="GO" id="GO:0098505">
    <property type="term" value="F:G-rich strand telomeric DNA binding"/>
    <property type="evidence" value="ECO:0007669"/>
    <property type="project" value="TreeGrafter"/>
</dbReference>
<sequence length="378" mass="41220">MRTGGHVNFRDGGGPPSHGPTTSERGQRGRVQCVMGGGQGRGPWRSDPLLRKLALGTWNVTSLVGKESELVCEVESFRLEIVGLTSTHGSGSGTSLLERGWTYFHSGVAQAATPTIRPQISRRRWMDGDRSPGLDVPDEELLAGIFSEATRHHTACILPPWALSGHVDLPGDASASQQHSPSVHLSTKLMTEGKTEKLIFLMGCSLEETQHLSAAYPNVVPVAPSCGQLALLDLTAPFLFRGTNRYYGCKWCSEAAVREPSAAGLEQIDETIIADTLGVQPLQLVLLLKLQLQDATDTLDVYLWRHAELFFSVAAKDISTNQEAQNSIHQIMDTLCPAEGSIGERPWLDLCLMAYQTEGEERQSQTCYQICNTVVVKP</sequence>
<proteinExistence type="predicted"/>
<dbReference type="EMBL" id="NHOQ01002041">
    <property type="protein sequence ID" value="PWA19918.1"/>
    <property type="molecule type" value="Genomic_DNA"/>
</dbReference>
<dbReference type="AlphaFoldDB" id="A0A315VAS0"/>
<accession>A0A315VAS0</accession>
<evidence type="ECO:0000313" key="4">
    <source>
        <dbReference type="Proteomes" id="UP000250572"/>
    </source>
</evidence>
<protein>
    <recommendedName>
        <fullName evidence="2">Protection of telomeres protein 1 C-terminal insertion domain-containing protein</fullName>
    </recommendedName>
</protein>
<dbReference type="PANTHER" id="PTHR14513:SF0">
    <property type="entry name" value="PROTECTION OF TELOMERES PROTEIN 1"/>
    <property type="match status" value="1"/>
</dbReference>